<dbReference type="STRING" id="714943.Mucpa_4729"/>
<dbReference type="OrthoDB" id="9804442at2"/>
<dbReference type="Gene3D" id="6.10.250.1120">
    <property type="match status" value="1"/>
</dbReference>
<dbReference type="RefSeq" id="WP_008509743.1">
    <property type="nucleotide sequence ID" value="NZ_CM001403.1"/>
</dbReference>
<evidence type="ECO:0000256" key="2">
    <source>
        <dbReference type="ARBA" id="ARBA00022801"/>
    </source>
</evidence>
<protein>
    <submittedName>
        <fullName evidence="4">NUDIX hydrolase</fullName>
    </submittedName>
</protein>
<dbReference type="CDD" id="cd18890">
    <property type="entry name" value="NUDIX_CDP-Chase"/>
    <property type="match status" value="1"/>
</dbReference>
<dbReference type="InterPro" id="IPR059176">
    <property type="entry name" value="UDP-X_N"/>
</dbReference>
<organism evidence="4 5">
    <name type="scientific">Mucilaginibacter paludis DSM 18603</name>
    <dbReference type="NCBI Taxonomy" id="714943"/>
    <lineage>
        <taxon>Bacteria</taxon>
        <taxon>Pseudomonadati</taxon>
        <taxon>Bacteroidota</taxon>
        <taxon>Sphingobacteriia</taxon>
        <taxon>Sphingobacteriales</taxon>
        <taxon>Sphingobacteriaceae</taxon>
        <taxon>Mucilaginibacter</taxon>
    </lineage>
</organism>
<dbReference type="eggNOG" id="COG1051">
    <property type="taxonomic scope" value="Bacteria"/>
</dbReference>
<reference evidence="4" key="1">
    <citation type="submission" date="2011-09" db="EMBL/GenBank/DDBJ databases">
        <title>The permanent draft genome of Mucilaginibacter paludis DSM 18603.</title>
        <authorList>
            <consortium name="US DOE Joint Genome Institute (JGI-PGF)"/>
            <person name="Lucas S."/>
            <person name="Han J."/>
            <person name="Lapidus A."/>
            <person name="Bruce D."/>
            <person name="Goodwin L."/>
            <person name="Pitluck S."/>
            <person name="Peters L."/>
            <person name="Kyrpides N."/>
            <person name="Mavromatis K."/>
            <person name="Ivanova N."/>
            <person name="Mikhailova N."/>
            <person name="Held B."/>
            <person name="Detter J.C."/>
            <person name="Tapia R."/>
            <person name="Han C."/>
            <person name="Land M."/>
            <person name="Hauser L."/>
            <person name="Markowitz V."/>
            <person name="Cheng J.-F."/>
            <person name="Hugenholtz P."/>
            <person name="Woyke T."/>
            <person name="Wu D."/>
            <person name="Tindall B."/>
            <person name="Brambilla E."/>
            <person name="Klenk H.-P."/>
            <person name="Eisen J.A."/>
        </authorList>
    </citation>
    <scope>NUCLEOTIDE SEQUENCE [LARGE SCALE GENOMIC DNA]</scope>
    <source>
        <strain evidence="4">DSM 18603</strain>
    </source>
</reference>
<dbReference type="Proteomes" id="UP000002774">
    <property type="component" value="Chromosome"/>
</dbReference>
<dbReference type="AlphaFoldDB" id="H1Y0S4"/>
<dbReference type="Pfam" id="PF00293">
    <property type="entry name" value="NUDIX"/>
    <property type="match status" value="1"/>
</dbReference>
<sequence length="207" mass="23713">MPSEKLLNYAKRLKTMSHIGLTYATNGYEVERYKELEQISLEMMNLATDHPLESLSLYFNDKKEYITPKVDIRAVIFNDQNQILLVKEKADGKWSLPGGWADIGLSPTEVAVKEAFEETGFIVAPKKLLAVLDKRHHPHPPQLDYTYKIFIRCHITGGEHTGAFDILDVGFFDQNTIPELSTDRVLPSQIDLMFEYLYHPDKEAIVD</sequence>
<feature type="domain" description="Nudix hydrolase" evidence="3">
    <location>
        <begin position="67"/>
        <end position="194"/>
    </location>
</feature>
<evidence type="ECO:0000256" key="1">
    <source>
        <dbReference type="ARBA" id="ARBA00001946"/>
    </source>
</evidence>
<dbReference type="InterPro" id="IPR015797">
    <property type="entry name" value="NUDIX_hydrolase-like_dom_sf"/>
</dbReference>
<gene>
    <name evidence="4" type="ORF">Mucpa_4729</name>
</gene>
<dbReference type="InterPro" id="IPR000086">
    <property type="entry name" value="NUDIX_hydrolase_dom"/>
</dbReference>
<comment type="cofactor">
    <cofactor evidence="1">
        <name>Mg(2+)</name>
        <dbReference type="ChEBI" id="CHEBI:18420"/>
    </cofactor>
</comment>
<dbReference type="Pfam" id="PF12535">
    <property type="entry name" value="Nudix_N"/>
    <property type="match status" value="1"/>
</dbReference>
<evidence type="ECO:0000259" key="3">
    <source>
        <dbReference type="PROSITE" id="PS51462"/>
    </source>
</evidence>
<proteinExistence type="predicted"/>
<dbReference type="PANTHER" id="PTHR43046">
    <property type="entry name" value="GDP-MANNOSE MANNOSYL HYDROLASE"/>
    <property type="match status" value="1"/>
</dbReference>
<dbReference type="PANTHER" id="PTHR43046:SF16">
    <property type="entry name" value="ADP-RIBOSE PYROPHOSPHATASE YJHB-RELATED"/>
    <property type="match status" value="1"/>
</dbReference>
<dbReference type="HOGENOM" id="CLU_082381_1_0_10"/>
<keyword evidence="2 4" id="KW-0378">Hydrolase</keyword>
<keyword evidence="5" id="KW-1185">Reference proteome</keyword>
<name>H1Y0S4_9SPHI</name>
<dbReference type="Gene3D" id="3.90.79.10">
    <property type="entry name" value="Nucleoside Triphosphate Pyrophosphohydrolase"/>
    <property type="match status" value="1"/>
</dbReference>
<accession>H1Y0S4</accession>
<dbReference type="GO" id="GO:0016787">
    <property type="term" value="F:hydrolase activity"/>
    <property type="evidence" value="ECO:0007669"/>
    <property type="project" value="UniProtKB-KW"/>
</dbReference>
<evidence type="ECO:0000313" key="5">
    <source>
        <dbReference type="Proteomes" id="UP000002774"/>
    </source>
</evidence>
<dbReference type="SUPFAM" id="SSF55811">
    <property type="entry name" value="Nudix"/>
    <property type="match status" value="1"/>
</dbReference>
<dbReference type="EMBL" id="CM001403">
    <property type="protein sequence ID" value="EHQ28814.1"/>
    <property type="molecule type" value="Genomic_DNA"/>
</dbReference>
<evidence type="ECO:0000313" key="4">
    <source>
        <dbReference type="EMBL" id="EHQ28814.1"/>
    </source>
</evidence>
<dbReference type="PROSITE" id="PS51462">
    <property type="entry name" value="NUDIX"/>
    <property type="match status" value="1"/>
</dbReference>